<dbReference type="Proteomes" id="UP000002497">
    <property type="component" value="Unassembled WGS sequence"/>
</dbReference>
<feature type="compositionally biased region" description="Polar residues" evidence="1">
    <location>
        <begin position="121"/>
        <end position="138"/>
    </location>
</feature>
<organism evidence="3">
    <name type="scientific">Coccidioides posadasii (strain RMSCC 757 / Silveira)</name>
    <name type="common">Valley fever fungus</name>
    <dbReference type="NCBI Taxonomy" id="443226"/>
    <lineage>
        <taxon>Eukaryota</taxon>
        <taxon>Fungi</taxon>
        <taxon>Dikarya</taxon>
        <taxon>Ascomycota</taxon>
        <taxon>Pezizomycotina</taxon>
        <taxon>Eurotiomycetes</taxon>
        <taxon>Eurotiomycetidae</taxon>
        <taxon>Onygenales</taxon>
        <taxon>Onygenaceae</taxon>
        <taxon>Coccidioides</taxon>
    </lineage>
</organism>
<gene>
    <name evidence="2" type="ORF">CPSG_04683</name>
</gene>
<protein>
    <submittedName>
        <fullName evidence="2">Uncharacterized protein</fullName>
    </submittedName>
</protein>
<dbReference type="AlphaFoldDB" id="E9D3E2"/>
<evidence type="ECO:0000256" key="1">
    <source>
        <dbReference type="SAM" id="MobiDB-lite"/>
    </source>
</evidence>
<feature type="compositionally biased region" description="Basic and acidic residues" evidence="1">
    <location>
        <begin position="78"/>
        <end position="88"/>
    </location>
</feature>
<dbReference type="EMBL" id="GL636491">
    <property type="protein sequence ID" value="EFW19137.1"/>
    <property type="molecule type" value="Genomic_DNA"/>
</dbReference>
<feature type="region of interest" description="Disordered" evidence="1">
    <location>
        <begin position="68"/>
        <end position="89"/>
    </location>
</feature>
<feature type="region of interest" description="Disordered" evidence="1">
    <location>
        <begin position="118"/>
        <end position="140"/>
    </location>
</feature>
<evidence type="ECO:0000313" key="2">
    <source>
        <dbReference type="EMBL" id="EFW19137.1"/>
    </source>
</evidence>
<proteinExistence type="predicted"/>
<reference evidence="3" key="2">
    <citation type="submission" date="2010-03" db="EMBL/GenBank/DDBJ databases">
        <title>The genome sequence of Coccidioides posadasii strain Silveira.</title>
        <authorList>
            <consortium name="The Broad Institute Genome Sequencing Center for Infectious Disease"/>
            <person name="Neafsey D."/>
            <person name="Orbach M."/>
            <person name="Henn M.R."/>
            <person name="Cole G.T."/>
            <person name="Galgiani J."/>
            <person name="Gardner M.J."/>
            <person name="Kirkland T.N."/>
            <person name="Taylor J.W."/>
            <person name="Young S.K."/>
            <person name="Zeng Q."/>
            <person name="Koehrsen M."/>
            <person name="Alvarado L."/>
            <person name="Berlin A."/>
            <person name="Borenstein D."/>
            <person name="Chapman S.B."/>
            <person name="Chen Z."/>
            <person name="Engels R."/>
            <person name="Freedman E."/>
            <person name="Gellesch M."/>
            <person name="Goldberg J."/>
            <person name="Griggs A."/>
            <person name="Gujja S."/>
            <person name="Heilman E."/>
            <person name="Heiman D."/>
            <person name="Howarth C."/>
            <person name="Jen D."/>
            <person name="Larson L."/>
            <person name="Mehta T."/>
            <person name="Neiman D."/>
            <person name="Park D."/>
            <person name="Pearson M."/>
            <person name="Richards J."/>
            <person name="Roberts A."/>
            <person name="Saif S."/>
            <person name="Shea T."/>
            <person name="Shenoy N."/>
            <person name="Sisk P."/>
            <person name="Stolte C."/>
            <person name="Sykes S."/>
            <person name="Walk T."/>
            <person name="White J."/>
            <person name="Yandava C."/>
            <person name="Haas B."/>
            <person name="Nusbaum C."/>
            <person name="Birren B."/>
        </authorList>
    </citation>
    <scope>NUCLEOTIDE SEQUENCE [LARGE SCALE GENOMIC DNA]</scope>
    <source>
        <strain evidence="3">RMSCC 757 / Silveira</strain>
    </source>
</reference>
<accession>E9D3E2</accession>
<keyword evidence="3" id="KW-1185">Reference proteome</keyword>
<evidence type="ECO:0000313" key="3">
    <source>
        <dbReference type="Proteomes" id="UP000002497"/>
    </source>
</evidence>
<sequence length="238" mass="26060">MSHLKELLIFAYYESHTVMVKRRSRSWLVAIVRDPVADDNSMHNSPHGWRDESASWRGVSTCQRIHAGGCGAGRGQRRQKEAGEEAKGKMRTASFGDLTCFVAESSERREKCCSTEMISPETHTSSESGTTDESWESISKTEKGTHCVVVKAANRMTISVRDNHMSPLQHGHARLRRPGSPCAVGAASASRAVRFVWTKSPEPARSYGEVTAGNLSILAGKLPVLDAVEEPQGLKGRP</sequence>
<dbReference type="HOGENOM" id="CLU_1165725_0_0_1"/>
<name>E9D3E2_COCPS</name>
<dbReference type="VEuPathDB" id="FungiDB:CPSG_04683"/>
<reference evidence="3" key="1">
    <citation type="journal article" date="2010" name="Genome Res.">
        <title>Population genomic sequencing of Coccidioides fungi reveals recent hybridization and transposon control.</title>
        <authorList>
            <person name="Neafsey D.E."/>
            <person name="Barker B.M."/>
            <person name="Sharpton T.J."/>
            <person name="Stajich J.E."/>
            <person name="Park D.J."/>
            <person name="Whiston E."/>
            <person name="Hung C.-Y."/>
            <person name="McMahan C."/>
            <person name="White J."/>
            <person name="Sykes S."/>
            <person name="Heiman D."/>
            <person name="Young S."/>
            <person name="Zeng Q."/>
            <person name="Abouelleil A."/>
            <person name="Aftuck L."/>
            <person name="Bessette D."/>
            <person name="Brown A."/>
            <person name="FitzGerald M."/>
            <person name="Lui A."/>
            <person name="Macdonald J.P."/>
            <person name="Priest M."/>
            <person name="Orbach M.J."/>
            <person name="Galgiani J.N."/>
            <person name="Kirkland T.N."/>
            <person name="Cole G.T."/>
            <person name="Birren B.W."/>
            <person name="Henn M.R."/>
            <person name="Taylor J.W."/>
            <person name="Rounsley S.D."/>
        </authorList>
    </citation>
    <scope>NUCLEOTIDE SEQUENCE [LARGE SCALE GENOMIC DNA]</scope>
    <source>
        <strain evidence="3">RMSCC 757 / Silveira</strain>
    </source>
</reference>